<evidence type="ECO:0000313" key="2">
    <source>
        <dbReference type="Proteomes" id="UP000287651"/>
    </source>
</evidence>
<dbReference type="AlphaFoldDB" id="A0A426YQ13"/>
<accession>A0A426YQ13</accession>
<evidence type="ECO:0000313" key="1">
    <source>
        <dbReference type="EMBL" id="RRT53796.1"/>
    </source>
</evidence>
<reference evidence="1 2" key="1">
    <citation type="journal article" date="2014" name="Agronomy (Basel)">
        <title>A Draft Genome Sequence for Ensete ventricosum, the Drought-Tolerant Tree Against Hunger.</title>
        <authorList>
            <person name="Harrison J."/>
            <person name="Moore K.A."/>
            <person name="Paszkiewicz K."/>
            <person name="Jones T."/>
            <person name="Grant M."/>
            <person name="Ambacheew D."/>
            <person name="Muzemil S."/>
            <person name="Studholme D.J."/>
        </authorList>
    </citation>
    <scope>NUCLEOTIDE SEQUENCE [LARGE SCALE GENOMIC DNA]</scope>
</reference>
<protein>
    <submittedName>
        <fullName evidence="1">Uncharacterized protein</fullName>
    </submittedName>
</protein>
<gene>
    <name evidence="1" type="ORF">B296_00024163</name>
</gene>
<name>A0A426YQ13_ENSVE</name>
<dbReference type="EMBL" id="AMZH03010938">
    <property type="protein sequence ID" value="RRT53796.1"/>
    <property type="molecule type" value="Genomic_DNA"/>
</dbReference>
<proteinExistence type="predicted"/>
<sequence>MKYNTCKQRALELVRYHKFTQTTLLLRSAIRFFFSLFFFLPPSVPTARNRPPTVKIDHYWSISGGNGVEIAPIDGTALWRAIRISISWRTDIYRPVRNDNP</sequence>
<dbReference type="Proteomes" id="UP000287651">
    <property type="component" value="Unassembled WGS sequence"/>
</dbReference>
<organism evidence="1 2">
    <name type="scientific">Ensete ventricosum</name>
    <name type="common">Abyssinian banana</name>
    <name type="synonym">Musa ensete</name>
    <dbReference type="NCBI Taxonomy" id="4639"/>
    <lineage>
        <taxon>Eukaryota</taxon>
        <taxon>Viridiplantae</taxon>
        <taxon>Streptophyta</taxon>
        <taxon>Embryophyta</taxon>
        <taxon>Tracheophyta</taxon>
        <taxon>Spermatophyta</taxon>
        <taxon>Magnoliopsida</taxon>
        <taxon>Liliopsida</taxon>
        <taxon>Zingiberales</taxon>
        <taxon>Musaceae</taxon>
        <taxon>Ensete</taxon>
    </lineage>
</organism>
<comment type="caution">
    <text evidence="1">The sequence shown here is derived from an EMBL/GenBank/DDBJ whole genome shotgun (WGS) entry which is preliminary data.</text>
</comment>